<reference evidence="1 2" key="1">
    <citation type="submission" date="2021-12" db="EMBL/GenBank/DDBJ databases">
        <title>Sinirhodobacter sp. WL0062 is a bacterium isolated from seawater.</title>
        <authorList>
            <person name="Wang L."/>
            <person name="He W."/>
            <person name="Zhang D.-F."/>
        </authorList>
    </citation>
    <scope>NUCLEOTIDE SEQUENCE [LARGE SCALE GENOMIC DNA]</scope>
    <source>
        <strain evidence="1 2">WL0062</strain>
    </source>
</reference>
<dbReference type="EMBL" id="JAJUOS010000007">
    <property type="protein sequence ID" value="MCE5973955.1"/>
    <property type="molecule type" value="Genomic_DNA"/>
</dbReference>
<gene>
    <name evidence="1" type="ORF">LZA78_10715</name>
</gene>
<sequence length="58" mass="6548">MTVLKFVKKSERDRAQEALQVLEDAYAYYTPEATPVTAGADLPRETPLEQMYGYYSAA</sequence>
<keyword evidence="2" id="KW-1185">Reference proteome</keyword>
<comment type="caution">
    <text evidence="1">The sequence shown here is derived from an EMBL/GenBank/DDBJ whole genome shotgun (WGS) entry which is preliminary data.</text>
</comment>
<evidence type="ECO:0000313" key="2">
    <source>
        <dbReference type="Proteomes" id="UP001521181"/>
    </source>
</evidence>
<organism evidence="1 2">
    <name type="scientific">Rhodobacter flavimaris</name>
    <dbReference type="NCBI Taxonomy" id="2907145"/>
    <lineage>
        <taxon>Bacteria</taxon>
        <taxon>Pseudomonadati</taxon>
        <taxon>Pseudomonadota</taxon>
        <taxon>Alphaproteobacteria</taxon>
        <taxon>Rhodobacterales</taxon>
        <taxon>Rhodobacter group</taxon>
        <taxon>Rhodobacter</taxon>
    </lineage>
</organism>
<name>A0ABS8Z1Z6_9RHOB</name>
<accession>A0ABS8Z1Z6</accession>
<protein>
    <submittedName>
        <fullName evidence="1">Uncharacterized protein</fullName>
    </submittedName>
</protein>
<proteinExistence type="predicted"/>
<evidence type="ECO:0000313" key="1">
    <source>
        <dbReference type="EMBL" id="MCE5973955.1"/>
    </source>
</evidence>
<dbReference type="RefSeq" id="WP_233676926.1">
    <property type="nucleotide sequence ID" value="NZ_JAJUOS010000007.1"/>
</dbReference>
<dbReference type="Proteomes" id="UP001521181">
    <property type="component" value="Unassembled WGS sequence"/>
</dbReference>